<gene>
    <name evidence="1" type="ORF">F5876DRAFT_43009</name>
</gene>
<keyword evidence="1" id="KW-0378">Hydrolase</keyword>
<reference evidence="1" key="1">
    <citation type="submission" date="2022-09" db="EMBL/GenBank/DDBJ databases">
        <title>A Global Phylogenomic Analysis of the Shiitake Genus Lentinula.</title>
        <authorList>
            <consortium name="DOE Joint Genome Institute"/>
            <person name="Sierra-Patev S."/>
            <person name="Min B."/>
            <person name="Naranjo-Ortiz M."/>
            <person name="Looney B."/>
            <person name="Konkel Z."/>
            <person name="Slot J.C."/>
            <person name="Sakamoto Y."/>
            <person name="Steenwyk J.L."/>
            <person name="Rokas A."/>
            <person name="Carro J."/>
            <person name="Camarero S."/>
            <person name="Ferreira P."/>
            <person name="Molpeceres G."/>
            <person name="Ruiz-Duenas F.J."/>
            <person name="Serrano A."/>
            <person name="Henrissat B."/>
            <person name="Drula E."/>
            <person name="Hughes K.W."/>
            <person name="Mata J.L."/>
            <person name="Ishikawa N.K."/>
            <person name="Vargas-Isla R."/>
            <person name="Ushijima S."/>
            <person name="Smith C.A."/>
            <person name="Ahrendt S."/>
            <person name="Andreopoulos W."/>
            <person name="He G."/>
            <person name="Labutti K."/>
            <person name="Lipzen A."/>
            <person name="Ng V."/>
            <person name="Riley R."/>
            <person name="Sandor L."/>
            <person name="Barry K."/>
            <person name="Martinez A.T."/>
            <person name="Xiao Y."/>
            <person name="Gibbons J.G."/>
            <person name="Terashima K."/>
            <person name="Grigoriev I.V."/>
            <person name="Hibbett D.S."/>
        </authorList>
    </citation>
    <scope>NUCLEOTIDE SEQUENCE</scope>
    <source>
        <strain evidence="1">TMI1499</strain>
    </source>
</reference>
<organism evidence="1 2">
    <name type="scientific">Lentinula aff. lateritia</name>
    <dbReference type="NCBI Taxonomy" id="2804960"/>
    <lineage>
        <taxon>Eukaryota</taxon>
        <taxon>Fungi</taxon>
        <taxon>Dikarya</taxon>
        <taxon>Basidiomycota</taxon>
        <taxon>Agaricomycotina</taxon>
        <taxon>Agaricomycetes</taxon>
        <taxon>Agaricomycetidae</taxon>
        <taxon>Agaricales</taxon>
        <taxon>Marasmiineae</taxon>
        <taxon>Omphalotaceae</taxon>
        <taxon>Lentinula</taxon>
    </lineage>
</organism>
<keyword evidence="2" id="KW-1185">Reference proteome</keyword>
<evidence type="ECO:0000313" key="2">
    <source>
        <dbReference type="Proteomes" id="UP001163835"/>
    </source>
</evidence>
<protein>
    <submittedName>
        <fullName evidence="1">Glycosyl hydrolase family, N-terminal domain-containing protein</fullName>
    </submittedName>
</protein>
<dbReference type="EMBL" id="MU795132">
    <property type="protein sequence ID" value="KAJ3809867.1"/>
    <property type="molecule type" value="Genomic_DNA"/>
</dbReference>
<dbReference type="Proteomes" id="UP001163835">
    <property type="component" value="Unassembled WGS sequence"/>
</dbReference>
<name>A0ACC1TYK6_9AGAR</name>
<feature type="non-terminal residue" evidence="1">
    <location>
        <position position="1"/>
    </location>
</feature>
<evidence type="ECO:0000313" key="1">
    <source>
        <dbReference type="EMBL" id="KAJ3809867.1"/>
    </source>
</evidence>
<sequence>TIVWFNSTNVIPLGNGRLGAQILGQIPEEVIILNEDRIWSGSLNDPNNKNCSTNLSALREYVWCVTYAEPESTRNAWRRLSVNKYTKVSAGNMSLATLHSGVISGYNHSLDLATAVSTTTYVYEGVQYTRTAFASHPDNVIVILMSANTTQSVSFDASFETPMSIPVNMVYHKRCVSP</sequence>
<proteinExistence type="predicted"/>
<accession>A0ACC1TYK6</accession>
<comment type="caution">
    <text evidence="1">The sequence shown here is derived from an EMBL/GenBank/DDBJ whole genome shotgun (WGS) entry which is preliminary data.</text>
</comment>